<name>A0A0F9M953_9ZZZZ</name>
<protein>
    <submittedName>
        <fullName evidence="1">Uncharacterized protein</fullName>
    </submittedName>
</protein>
<organism evidence="1">
    <name type="scientific">marine sediment metagenome</name>
    <dbReference type="NCBI Taxonomy" id="412755"/>
    <lineage>
        <taxon>unclassified sequences</taxon>
        <taxon>metagenomes</taxon>
        <taxon>ecological metagenomes</taxon>
    </lineage>
</organism>
<reference evidence="1" key="1">
    <citation type="journal article" date="2015" name="Nature">
        <title>Complex archaea that bridge the gap between prokaryotes and eukaryotes.</title>
        <authorList>
            <person name="Spang A."/>
            <person name="Saw J.H."/>
            <person name="Jorgensen S.L."/>
            <person name="Zaremba-Niedzwiedzka K."/>
            <person name="Martijn J."/>
            <person name="Lind A.E."/>
            <person name="van Eijk R."/>
            <person name="Schleper C."/>
            <person name="Guy L."/>
            <person name="Ettema T.J."/>
        </authorList>
    </citation>
    <scope>NUCLEOTIDE SEQUENCE</scope>
</reference>
<evidence type="ECO:0000313" key="1">
    <source>
        <dbReference type="EMBL" id="KKN02229.1"/>
    </source>
</evidence>
<gene>
    <name evidence="1" type="ORF">LCGC14_1119700</name>
</gene>
<sequence length="41" mass="5108">MNPEQIQITVEDDVLRLHLREKWIKAPEVMLPFWRRRDYGK</sequence>
<comment type="caution">
    <text evidence="1">The sequence shown here is derived from an EMBL/GenBank/DDBJ whole genome shotgun (WGS) entry which is preliminary data.</text>
</comment>
<dbReference type="AlphaFoldDB" id="A0A0F9M953"/>
<accession>A0A0F9M953</accession>
<proteinExistence type="predicted"/>
<dbReference type="EMBL" id="LAZR01005171">
    <property type="protein sequence ID" value="KKN02229.1"/>
    <property type="molecule type" value="Genomic_DNA"/>
</dbReference>